<evidence type="ECO:0000313" key="4">
    <source>
        <dbReference type="Proteomes" id="UP001057375"/>
    </source>
</evidence>
<feature type="domain" description="CCHC-type" evidence="2">
    <location>
        <begin position="52"/>
        <end position="65"/>
    </location>
</feature>
<dbReference type="SUPFAM" id="SSF50630">
    <property type="entry name" value="Acid proteases"/>
    <property type="match status" value="1"/>
</dbReference>
<comment type="caution">
    <text evidence="3">The sequence shown here is derived from an EMBL/GenBank/DDBJ whole genome shotgun (WGS) entry which is preliminary data.</text>
</comment>
<organism evidence="3 4">
    <name type="scientific">Aduncisulcus paluster</name>
    <dbReference type="NCBI Taxonomy" id="2918883"/>
    <lineage>
        <taxon>Eukaryota</taxon>
        <taxon>Metamonada</taxon>
        <taxon>Carpediemonas-like organisms</taxon>
        <taxon>Aduncisulcus</taxon>
    </lineage>
</organism>
<dbReference type="Gene3D" id="2.40.70.10">
    <property type="entry name" value="Acid Proteases"/>
    <property type="match status" value="1"/>
</dbReference>
<dbReference type="Gene3D" id="4.10.60.10">
    <property type="entry name" value="Zinc finger, CCHC-type"/>
    <property type="match status" value="1"/>
</dbReference>
<keyword evidence="4" id="KW-1185">Reference proteome</keyword>
<dbReference type="SUPFAM" id="SSF57756">
    <property type="entry name" value="Retrovirus zinc finger-like domains"/>
    <property type="match status" value="1"/>
</dbReference>
<evidence type="ECO:0000313" key="3">
    <source>
        <dbReference type="EMBL" id="GKT20444.1"/>
    </source>
</evidence>
<name>A0ABQ5JWW4_9EUKA</name>
<accession>A0ABQ5JWW4</accession>
<evidence type="ECO:0000259" key="2">
    <source>
        <dbReference type="PROSITE" id="PS50158"/>
    </source>
</evidence>
<protein>
    <recommendedName>
        <fullName evidence="2">CCHC-type domain-containing protein</fullName>
    </recommendedName>
</protein>
<keyword evidence="1" id="KW-0862">Zinc</keyword>
<reference evidence="3" key="1">
    <citation type="submission" date="2022-03" db="EMBL/GenBank/DDBJ databases">
        <title>Draft genome sequence of Aduncisulcus paluster, a free-living microaerophilic Fornicata.</title>
        <authorList>
            <person name="Yuyama I."/>
            <person name="Kume K."/>
            <person name="Tamura T."/>
            <person name="Inagaki Y."/>
            <person name="Hashimoto T."/>
        </authorList>
    </citation>
    <scope>NUCLEOTIDE SEQUENCE</scope>
    <source>
        <strain evidence="3">NY0171</strain>
    </source>
</reference>
<dbReference type="InterPro" id="IPR001878">
    <property type="entry name" value="Znf_CCHC"/>
</dbReference>
<feature type="non-terminal residue" evidence="3">
    <location>
        <position position="239"/>
    </location>
</feature>
<gene>
    <name evidence="3" type="ORF">ADUPG1_004408</name>
</gene>
<sequence>MSDTTTLGTLIGIAIVELKKIIESERTHDALEEEKQSADTRGSQRSQGRIICRFCGKAGHVEANCWYKTGKRRFSGSQLKEKEKRPTRGARWIPSKDPKYNRYYPSIICRKCGKKGNFAKFCMEKEVLNSKGTHPYLFIHKIGSGTDFTRTVTVRGEHTDKGREIQALLDTGATGSVIAVSLAKEFGFRQNNTCQVATLASGETTPVLGKLNLMLEFKEEKVTFVESFTVIKMENTNQK</sequence>
<dbReference type="Proteomes" id="UP001057375">
    <property type="component" value="Unassembled WGS sequence"/>
</dbReference>
<dbReference type="CDD" id="cd00303">
    <property type="entry name" value="retropepsin_like"/>
    <property type="match status" value="1"/>
</dbReference>
<dbReference type="SMART" id="SM00343">
    <property type="entry name" value="ZnF_C2HC"/>
    <property type="match status" value="2"/>
</dbReference>
<dbReference type="InterPro" id="IPR036875">
    <property type="entry name" value="Znf_CCHC_sf"/>
</dbReference>
<dbReference type="PROSITE" id="PS50158">
    <property type="entry name" value="ZF_CCHC"/>
    <property type="match status" value="1"/>
</dbReference>
<proteinExistence type="predicted"/>
<keyword evidence="1" id="KW-0863">Zinc-finger</keyword>
<evidence type="ECO:0000256" key="1">
    <source>
        <dbReference type="PROSITE-ProRule" id="PRU00047"/>
    </source>
</evidence>
<dbReference type="InterPro" id="IPR021109">
    <property type="entry name" value="Peptidase_aspartic_dom_sf"/>
</dbReference>
<dbReference type="EMBL" id="BQXS01006547">
    <property type="protein sequence ID" value="GKT20444.1"/>
    <property type="molecule type" value="Genomic_DNA"/>
</dbReference>
<dbReference type="Pfam" id="PF13650">
    <property type="entry name" value="Asp_protease_2"/>
    <property type="match status" value="1"/>
</dbReference>
<keyword evidence="1" id="KW-0479">Metal-binding</keyword>